<evidence type="ECO:0000256" key="3">
    <source>
        <dbReference type="ARBA" id="ARBA00023268"/>
    </source>
</evidence>
<evidence type="ECO:0000256" key="1">
    <source>
        <dbReference type="ARBA" id="ARBA00023235"/>
    </source>
</evidence>
<dbReference type="GO" id="GO:0016829">
    <property type="term" value="F:lyase activity"/>
    <property type="evidence" value="ECO:0007669"/>
    <property type="project" value="UniProtKB-KW"/>
</dbReference>
<dbReference type="AlphaFoldDB" id="A0A0B3RS81"/>
<feature type="domain" description="3-hydroxyacyl-CoA dehydrogenase C-terminal" evidence="4">
    <location>
        <begin position="7"/>
        <end position="92"/>
    </location>
</feature>
<dbReference type="GeneID" id="66503929"/>
<evidence type="ECO:0000313" key="6">
    <source>
        <dbReference type="Proteomes" id="UP000030960"/>
    </source>
</evidence>
<dbReference type="SUPFAM" id="SSF48179">
    <property type="entry name" value="6-phosphogluconate dehydrogenase C-terminal domain-like"/>
    <property type="match status" value="2"/>
</dbReference>
<dbReference type="Gene3D" id="1.10.1040.50">
    <property type="match status" value="1"/>
</dbReference>
<protein>
    <submittedName>
        <fullName evidence="5">3-hydroxyacyl-CoA dehydrogenase, NAD-binding protein</fullName>
    </submittedName>
</protein>
<keyword evidence="6" id="KW-1185">Reference proteome</keyword>
<dbReference type="STRING" id="561184.SAMN05216376_12436"/>
<keyword evidence="2" id="KW-0456">Lyase</keyword>
<comment type="caution">
    <text evidence="5">The sequence shown here is derived from an EMBL/GenBank/DDBJ whole genome shotgun (WGS) entry which is preliminary data.</text>
</comment>
<dbReference type="GO" id="GO:0016853">
    <property type="term" value="F:isomerase activity"/>
    <property type="evidence" value="ECO:0007669"/>
    <property type="project" value="UniProtKB-KW"/>
</dbReference>
<dbReference type="GO" id="GO:0006631">
    <property type="term" value="P:fatty acid metabolic process"/>
    <property type="evidence" value="ECO:0007669"/>
    <property type="project" value="InterPro"/>
</dbReference>
<dbReference type="InterPro" id="IPR006108">
    <property type="entry name" value="3HC_DH_C"/>
</dbReference>
<dbReference type="PATRIC" id="fig|1515334.3.peg.4542"/>
<evidence type="ECO:0000313" key="5">
    <source>
        <dbReference type="EMBL" id="KHQ50807.1"/>
    </source>
</evidence>
<organism evidence="5 6">
    <name type="scientific">Mameliella alba</name>
    <dbReference type="NCBI Taxonomy" id="561184"/>
    <lineage>
        <taxon>Bacteria</taxon>
        <taxon>Pseudomonadati</taxon>
        <taxon>Pseudomonadota</taxon>
        <taxon>Alphaproteobacteria</taxon>
        <taxon>Rhodobacterales</taxon>
        <taxon>Roseobacteraceae</taxon>
        <taxon>Mameliella</taxon>
    </lineage>
</organism>
<dbReference type="RefSeq" id="WP_052244770.1">
    <property type="nucleotide sequence ID" value="NZ_BMGQ01000023.1"/>
</dbReference>
<dbReference type="PANTHER" id="PTHR23309:SF51">
    <property type="entry name" value="3-HYDROXYACYL-COA DEHYDROGENASE-RELATED"/>
    <property type="match status" value="1"/>
</dbReference>
<dbReference type="EMBL" id="JSUQ01000021">
    <property type="protein sequence ID" value="KHQ50807.1"/>
    <property type="molecule type" value="Genomic_DNA"/>
</dbReference>
<dbReference type="GO" id="GO:0016616">
    <property type="term" value="F:oxidoreductase activity, acting on the CH-OH group of donors, NAD or NADP as acceptor"/>
    <property type="evidence" value="ECO:0007669"/>
    <property type="project" value="InterPro"/>
</dbReference>
<proteinExistence type="predicted"/>
<evidence type="ECO:0000256" key="2">
    <source>
        <dbReference type="ARBA" id="ARBA00023239"/>
    </source>
</evidence>
<keyword evidence="3" id="KW-0511">Multifunctional enzyme</keyword>
<dbReference type="InterPro" id="IPR008927">
    <property type="entry name" value="6-PGluconate_DH-like_C_sf"/>
</dbReference>
<sequence>MADDTLAERLWMPFRDAAEAVFLHGSTPWEVDEAMEEFGFAAGPFEIEDRIGLDLAWARRKAGEGAQDLPILVRMMELGKLGRKTGAGWYRYPGGNGKVDDPIVADLALEEAHFHRLERGDYTPDQIRERLLVALVSAARDLQAEGLAASDIDAVSVEALGFPADRGGVLSWAARDPAGVAAMTKTVLDEGKVPLRRVEGQVP</sequence>
<dbReference type="Proteomes" id="UP000030960">
    <property type="component" value="Unassembled WGS sequence"/>
</dbReference>
<gene>
    <name evidence="5" type="ORF">OA50_04519</name>
</gene>
<keyword evidence="1" id="KW-0413">Isomerase</keyword>
<name>A0A0B3RS81_9RHOB</name>
<evidence type="ECO:0000259" key="4">
    <source>
        <dbReference type="Pfam" id="PF00725"/>
    </source>
</evidence>
<dbReference type="Pfam" id="PF00725">
    <property type="entry name" value="3HCDH"/>
    <property type="match status" value="1"/>
</dbReference>
<dbReference type="PANTHER" id="PTHR23309">
    <property type="entry name" value="3-HYDROXYACYL-COA DEHYROGENASE"/>
    <property type="match status" value="1"/>
</dbReference>
<reference evidence="5 6" key="1">
    <citation type="submission" date="2014-10" db="EMBL/GenBank/DDBJ databases">
        <title>Genome sequence of Ponticoccus sp. strain UMTAT08 isolated from clonal culture of toxic dinoflagellate Alexandrium tamiyavanichii.</title>
        <authorList>
            <person name="Gan H.Y."/>
            <person name="Muhd D.-D."/>
            <person name="Mohd Noor M.E."/>
            <person name="Yeong Y.S."/>
            <person name="Usup G."/>
        </authorList>
    </citation>
    <scope>NUCLEOTIDE SEQUENCE [LARGE SCALE GENOMIC DNA]</scope>
    <source>
        <strain evidence="5 6">UMTAT08</strain>
    </source>
</reference>
<accession>A0A0B3RS81</accession>